<accession>A0A4Y7TJ63</accession>
<comment type="caution">
    <text evidence="2">The sequence shown here is derived from an EMBL/GenBank/DDBJ whole genome shotgun (WGS) entry which is preliminary data.</text>
</comment>
<name>A0A4Y7TJ63_COPMI</name>
<reference evidence="2 3" key="1">
    <citation type="journal article" date="2019" name="Nat. Ecol. Evol.">
        <title>Megaphylogeny resolves global patterns of mushroom evolution.</title>
        <authorList>
            <person name="Varga T."/>
            <person name="Krizsan K."/>
            <person name="Foldi C."/>
            <person name="Dima B."/>
            <person name="Sanchez-Garcia M."/>
            <person name="Sanchez-Ramirez S."/>
            <person name="Szollosi G.J."/>
            <person name="Szarkandi J.G."/>
            <person name="Papp V."/>
            <person name="Albert L."/>
            <person name="Andreopoulos W."/>
            <person name="Angelini C."/>
            <person name="Antonin V."/>
            <person name="Barry K.W."/>
            <person name="Bougher N.L."/>
            <person name="Buchanan P."/>
            <person name="Buyck B."/>
            <person name="Bense V."/>
            <person name="Catcheside P."/>
            <person name="Chovatia M."/>
            <person name="Cooper J."/>
            <person name="Damon W."/>
            <person name="Desjardin D."/>
            <person name="Finy P."/>
            <person name="Geml J."/>
            <person name="Haridas S."/>
            <person name="Hughes K."/>
            <person name="Justo A."/>
            <person name="Karasinski D."/>
            <person name="Kautmanova I."/>
            <person name="Kiss B."/>
            <person name="Kocsube S."/>
            <person name="Kotiranta H."/>
            <person name="LaButti K.M."/>
            <person name="Lechner B.E."/>
            <person name="Liimatainen K."/>
            <person name="Lipzen A."/>
            <person name="Lukacs Z."/>
            <person name="Mihaltcheva S."/>
            <person name="Morgado L.N."/>
            <person name="Niskanen T."/>
            <person name="Noordeloos M.E."/>
            <person name="Ohm R.A."/>
            <person name="Ortiz-Santana B."/>
            <person name="Ovrebo C."/>
            <person name="Racz N."/>
            <person name="Riley R."/>
            <person name="Savchenko A."/>
            <person name="Shiryaev A."/>
            <person name="Soop K."/>
            <person name="Spirin V."/>
            <person name="Szebenyi C."/>
            <person name="Tomsovsky M."/>
            <person name="Tulloss R.E."/>
            <person name="Uehling J."/>
            <person name="Grigoriev I.V."/>
            <person name="Vagvolgyi C."/>
            <person name="Papp T."/>
            <person name="Martin F.M."/>
            <person name="Miettinen O."/>
            <person name="Hibbett D.S."/>
            <person name="Nagy L.G."/>
        </authorList>
    </citation>
    <scope>NUCLEOTIDE SEQUENCE [LARGE SCALE GENOMIC DNA]</scope>
    <source>
        <strain evidence="2 3">FP101781</strain>
    </source>
</reference>
<evidence type="ECO:0000256" key="1">
    <source>
        <dbReference type="SAM" id="MobiDB-lite"/>
    </source>
</evidence>
<keyword evidence="3" id="KW-1185">Reference proteome</keyword>
<feature type="region of interest" description="Disordered" evidence="1">
    <location>
        <begin position="246"/>
        <end position="269"/>
    </location>
</feature>
<evidence type="ECO:0000313" key="2">
    <source>
        <dbReference type="EMBL" id="TEB34223.1"/>
    </source>
</evidence>
<organism evidence="2 3">
    <name type="scientific">Coprinellus micaceus</name>
    <name type="common">Glistening ink-cap mushroom</name>
    <name type="synonym">Coprinus micaceus</name>
    <dbReference type="NCBI Taxonomy" id="71717"/>
    <lineage>
        <taxon>Eukaryota</taxon>
        <taxon>Fungi</taxon>
        <taxon>Dikarya</taxon>
        <taxon>Basidiomycota</taxon>
        <taxon>Agaricomycotina</taxon>
        <taxon>Agaricomycetes</taxon>
        <taxon>Agaricomycetidae</taxon>
        <taxon>Agaricales</taxon>
        <taxon>Agaricineae</taxon>
        <taxon>Psathyrellaceae</taxon>
        <taxon>Coprinellus</taxon>
    </lineage>
</organism>
<evidence type="ECO:0000313" key="3">
    <source>
        <dbReference type="Proteomes" id="UP000298030"/>
    </source>
</evidence>
<dbReference type="EMBL" id="QPFP01000010">
    <property type="protein sequence ID" value="TEB34223.1"/>
    <property type="molecule type" value="Genomic_DNA"/>
</dbReference>
<sequence>MMRCTLSFTHFAMAKIPARYEMNHPIMISGWFLPVKATQRCEPGPSIRRLYTDLKVGCSRCLLNIFAEAPSPSKKSSHREDALFSVRKAVLRQTRECSIHARTHLHTLKKHLEFSTCVREKINIWNLQILQQVANLGRRLTFDIPIAVCTPENRVSSAHMLQDGTNLGEKENSCTFNRLTRLDSWKGMPGREAHASAKSTVGRRYGKTLTMLCLGMVDLAAEFGLVPLIADTVVQGSFSPSREAREQYRKRAEVDGTQAREPQVVVLDS</sequence>
<dbReference type="AlphaFoldDB" id="A0A4Y7TJ63"/>
<proteinExistence type="predicted"/>
<dbReference type="Proteomes" id="UP000298030">
    <property type="component" value="Unassembled WGS sequence"/>
</dbReference>
<protein>
    <submittedName>
        <fullName evidence="2">Uncharacterized protein</fullName>
    </submittedName>
</protein>
<gene>
    <name evidence="2" type="ORF">FA13DRAFT_1772732</name>
</gene>